<dbReference type="Pfam" id="PF00078">
    <property type="entry name" value="RVT_1"/>
    <property type="match status" value="1"/>
</dbReference>
<dbReference type="CDD" id="cd01650">
    <property type="entry name" value="RT_nLTR_like"/>
    <property type="match status" value="1"/>
</dbReference>
<dbReference type="SMART" id="SM00185">
    <property type="entry name" value="ARM"/>
    <property type="match status" value="2"/>
</dbReference>
<gene>
    <name evidence="3" type="ORF">ISN44_As01g032290</name>
</gene>
<dbReference type="PANTHER" id="PTHR46890:SF48">
    <property type="entry name" value="RNA-DIRECTED DNA POLYMERASE"/>
    <property type="match status" value="1"/>
</dbReference>
<dbReference type="EMBL" id="JAEFBJ010000001">
    <property type="protein sequence ID" value="KAG7656225.1"/>
    <property type="molecule type" value="Genomic_DNA"/>
</dbReference>
<feature type="domain" description="Reverse transcriptase" evidence="2">
    <location>
        <begin position="873"/>
        <end position="1146"/>
    </location>
</feature>
<dbReference type="Pfam" id="PF16186">
    <property type="entry name" value="Arm_3"/>
    <property type="match status" value="1"/>
</dbReference>
<comment type="caution">
    <text evidence="3">The sequence shown here is derived from an EMBL/GenBank/DDBJ whole genome shotgun (WGS) entry which is preliminary data.</text>
</comment>
<dbReference type="PANTHER" id="PTHR46890">
    <property type="entry name" value="NON-LTR RETROLELEMENT REVERSE TRANSCRIPTASE-LIKE PROTEIN-RELATED"/>
    <property type="match status" value="1"/>
</dbReference>
<keyword evidence="1" id="KW-0677">Repeat</keyword>
<evidence type="ECO:0000313" key="3">
    <source>
        <dbReference type="EMBL" id="KAG7656225.1"/>
    </source>
</evidence>
<dbReference type="InterPro" id="IPR032413">
    <property type="entry name" value="Arm_3"/>
</dbReference>
<dbReference type="FunFam" id="1.25.10.10:FF:001597">
    <property type="entry name" value="Karyopherin (Importin) alpha, putative"/>
    <property type="match status" value="1"/>
</dbReference>
<dbReference type="OrthoDB" id="414730at2759"/>
<dbReference type="Pfam" id="PF14111">
    <property type="entry name" value="DUF4283"/>
    <property type="match status" value="1"/>
</dbReference>
<dbReference type="InterPro" id="IPR052343">
    <property type="entry name" value="Retrotransposon-Effector_Assoc"/>
</dbReference>
<evidence type="ECO:0000313" key="4">
    <source>
        <dbReference type="Proteomes" id="UP000694251"/>
    </source>
</evidence>
<reference evidence="3 4" key="1">
    <citation type="submission" date="2020-12" db="EMBL/GenBank/DDBJ databases">
        <title>Concerted genomic and epigenomic changes stabilize Arabidopsis allopolyploids.</title>
        <authorList>
            <person name="Chen Z."/>
        </authorList>
    </citation>
    <scope>NUCLEOTIDE SEQUENCE [LARGE SCALE GENOMIC DNA]</scope>
    <source>
        <strain evidence="3">As9502</strain>
        <tissue evidence="3">Leaf</tissue>
    </source>
</reference>
<protein>
    <submittedName>
        <fullName evidence="3">Armadillo</fullName>
    </submittedName>
</protein>
<evidence type="ECO:0000256" key="1">
    <source>
        <dbReference type="ARBA" id="ARBA00022737"/>
    </source>
</evidence>
<dbReference type="Proteomes" id="UP000694251">
    <property type="component" value="Chromosome 1"/>
</dbReference>
<dbReference type="PROSITE" id="PS50878">
    <property type="entry name" value="RT_POL"/>
    <property type="match status" value="1"/>
</dbReference>
<dbReference type="InterPro" id="IPR025558">
    <property type="entry name" value="DUF4283"/>
</dbReference>
<evidence type="ECO:0000259" key="2">
    <source>
        <dbReference type="PROSITE" id="PS50878"/>
    </source>
</evidence>
<dbReference type="InterPro" id="IPR000477">
    <property type="entry name" value="RT_dom"/>
</dbReference>
<name>A0A8T2H8R1_ARASU</name>
<organism evidence="3 4">
    <name type="scientific">Arabidopsis suecica</name>
    <name type="common">Swedish thale-cress</name>
    <name type="synonym">Cardaminopsis suecica</name>
    <dbReference type="NCBI Taxonomy" id="45249"/>
    <lineage>
        <taxon>Eukaryota</taxon>
        <taxon>Viridiplantae</taxon>
        <taxon>Streptophyta</taxon>
        <taxon>Embryophyta</taxon>
        <taxon>Tracheophyta</taxon>
        <taxon>Spermatophyta</taxon>
        <taxon>Magnoliopsida</taxon>
        <taxon>eudicotyledons</taxon>
        <taxon>Gunneridae</taxon>
        <taxon>Pentapetalae</taxon>
        <taxon>rosids</taxon>
        <taxon>malvids</taxon>
        <taxon>Brassicales</taxon>
        <taxon>Brassicaceae</taxon>
        <taxon>Camelineae</taxon>
        <taxon>Arabidopsis</taxon>
    </lineage>
</organism>
<dbReference type="InterPro" id="IPR000225">
    <property type="entry name" value="Armadillo"/>
</dbReference>
<sequence length="1334" mass="150692">MDDEAMIAAIQAGVWSEDPLTQLACTTDIRKLLSQSGSPPPVIVSSQEVGQKERNAEEISATGSGTSVGVGETYSKINQEASSIQGKRNQIGKPSWVNVAKKHIFSQQKFVVSEIDGKEKVVVPKDVFAGAKPLWEDFLIGKFLNTKAPHVGKIHMIVNKIWRLGDRSSLIDVFEVNQSTVKFRIRNEGMRQRILNRGMWNITDIPMIVSKWTPFAEEAQPAMKSIPLWVTLTNVPPMMFTDKGLEFLASAVGKPIRLHPKTDVCVCFDEAQIMVEADLTKELLKEYNFTGEEEGELDSVIKYSYPWLPPRCGCCKKWGHLRETCLSPENKSTLDTSALDLLKVNDVVTNMDTSPGLQIVSEQPAHVECDLQLQEKDLAAKSSDGRSPGKTEGLKYGEVSILSNSFSALGEEEVMGAVEATEEVAEKVDQEPALVVTDTRITISREVEDTELLTRGDKEVLLRSSLPRASKTAHKAIPHNSSHSARETRVKEHKAESLQSKLFKDWSIITNYEHNSRGRIWVMWRSSTRLSPFYKSAQLVTCSVKLDNHQEEFFCSFVYAMNTAEDRKILWQELKDHSDSPIIRKRPWIIFGDFNETLDIEEHSLADSYPVVTAGMKDFQQTVSYCSITDMASQGPLFTWCNKRENDLIMKKLDRVLINDVWLQTFPQSYSTFEAGGCSDHLRGRINLRREKGSQAKGRKPFKFVNVLAELHEFQPMIDNYWKNTESLFLSTSTLFRFNKKLKGLKPALKLLAKDRIGNLVKKSKEAYEVLYGSIVKGDEIKVEAERFFREFLHFIPEDYAGCDVSELQNLLPFRCSESDQELLTREVSAEEIQRVLFSMPKDKSPGPDGYTTEFYKATWATIGLEFILAVQSFFLKGFLPKGINSTILALIPKKLEAKEMKDYRPISCCNVIYKVISKIIANRLKVLLPEFVAGNQSAFVKDRLLIENLLLATELVKDYYKDSVSTRCAIKIDISKAFDSVQLAFLLNVLLAMNFPAVFIHWLKLCITTASFSVQVNGDLAGYFQSARGLRQGCSLSPYLFVISMDVLSKMLDKAAGAHKFGFHPHCQRLKLTHLSFADDLMVLTDGVSPLVKAEIAALFPFDIGQLPVRYLGLPLVTKRLMAEDYDPLLEQIRKRIASWTSRYLSYAEDMRNVSYITCAEDMRGPIETVIRSGAVHRLIQFLLDESFPKLQSVIDANLIPTLVKLAQNAEFDMKKESVCAISNATLLGSHDQIKYMVEQSCIKPLCDILFCPDVKTILKCLDGMENTLKVGEAEKNAGDDVSWYTRLIEAEGLDKILNLQRHENIEIYDKALKILQTYWLEEDDEDIQQPPS</sequence>
<dbReference type="Pfam" id="PF00514">
    <property type="entry name" value="Arm"/>
    <property type="match status" value="1"/>
</dbReference>
<keyword evidence="4" id="KW-1185">Reference proteome</keyword>
<accession>A0A8T2H8R1</accession>
<proteinExistence type="predicted"/>